<dbReference type="AlphaFoldDB" id="A0A419QAC0"/>
<dbReference type="Proteomes" id="UP000286415">
    <property type="component" value="Unassembled WGS sequence"/>
</dbReference>
<comment type="caution">
    <text evidence="1">The sequence shown here is derived from an EMBL/GenBank/DDBJ whole genome shotgun (WGS) entry which is preliminary data.</text>
</comment>
<name>A0A419QAC0_CLOSI</name>
<dbReference type="EMBL" id="NIRI02000056">
    <property type="protein sequence ID" value="KAG5445150.1"/>
    <property type="molecule type" value="Genomic_DNA"/>
</dbReference>
<reference evidence="1 2" key="2">
    <citation type="journal article" date="2021" name="Genomics">
        <title>High-quality reference genome for Clonorchis sinensis.</title>
        <authorList>
            <person name="Young N.D."/>
            <person name="Stroehlein A.J."/>
            <person name="Kinkar L."/>
            <person name="Wang T."/>
            <person name="Sohn W.M."/>
            <person name="Chang B.C.H."/>
            <person name="Kaur P."/>
            <person name="Weisz D."/>
            <person name="Dudchenko O."/>
            <person name="Aiden E.L."/>
            <person name="Korhonen P.K."/>
            <person name="Gasser R.B."/>
        </authorList>
    </citation>
    <scope>NUCLEOTIDE SEQUENCE [LARGE SCALE GENOMIC DNA]</scope>
    <source>
        <strain evidence="1">Cs-k2</strain>
    </source>
</reference>
<sequence>MSEKQHPSKFPSFLVVLKTALEFDNDETLDRERVLNALKFKSNRVQSGFSSNPVRITLLEDCAVASRPIWWANSKETRLPYAQIRALYAFEKQAKKLCVDVTSPELQKSRVLVLKLKDAVERVKLLEALEKFKMLTSMYDEKNVRPVQFGQWSSGYHVEENEEGSVNKLETSLQARASDLGETASRVNRSATLPRTPIPKEPVFARETTQTIHQAVETDRAPAAPTNIHIIFQGVDPSSFVASDEMREGNERYITLTPVGFPQPYGQNGRTLYASSNIPVGQGMPTAYQQQVDHPLYPNEYDAGYPGRYVSGYEDQPNMEQQMYAQKLMAERMRGDGTIDQLVSAQAGSYGNHKQTHYVTLWKQHIDSGAIFGHPGRSHEMRSTEQSDHQGLNYSNYYLPARKSKTENTNATNNNTETYFYRLQSSTPGVPDEQGSRYAFVSKEDSGK</sequence>
<keyword evidence="2" id="KW-1185">Reference proteome</keyword>
<gene>
    <name evidence="1" type="ORF">CSKR_103958</name>
</gene>
<organism evidence="1 2">
    <name type="scientific">Clonorchis sinensis</name>
    <name type="common">Chinese liver fluke</name>
    <dbReference type="NCBI Taxonomy" id="79923"/>
    <lineage>
        <taxon>Eukaryota</taxon>
        <taxon>Metazoa</taxon>
        <taxon>Spiralia</taxon>
        <taxon>Lophotrochozoa</taxon>
        <taxon>Platyhelminthes</taxon>
        <taxon>Trematoda</taxon>
        <taxon>Digenea</taxon>
        <taxon>Opisthorchiida</taxon>
        <taxon>Opisthorchiata</taxon>
        <taxon>Opisthorchiidae</taxon>
        <taxon>Clonorchis</taxon>
    </lineage>
</organism>
<evidence type="ECO:0000313" key="2">
    <source>
        <dbReference type="Proteomes" id="UP000286415"/>
    </source>
</evidence>
<dbReference type="InParanoid" id="A0A419QAC0"/>
<dbReference type="OrthoDB" id="6241889at2759"/>
<proteinExistence type="predicted"/>
<protein>
    <submittedName>
        <fullName evidence="1">Uncharacterized protein</fullName>
    </submittedName>
</protein>
<reference evidence="1 2" key="1">
    <citation type="journal article" date="2018" name="Biotechnol. Adv.">
        <title>Improved genomic resources and new bioinformatic workflow for the carcinogenic parasite Clonorchis sinensis: Biotechnological implications.</title>
        <authorList>
            <person name="Wang D."/>
            <person name="Korhonen P.K."/>
            <person name="Gasser R.B."/>
            <person name="Young N.D."/>
        </authorList>
    </citation>
    <scope>NUCLEOTIDE SEQUENCE [LARGE SCALE GENOMIC DNA]</scope>
    <source>
        <strain evidence="1">Cs-k2</strain>
    </source>
</reference>
<evidence type="ECO:0000313" key="1">
    <source>
        <dbReference type="EMBL" id="KAG5445150.1"/>
    </source>
</evidence>
<accession>A0A419QAC0</accession>